<organism evidence="2 3">
    <name type="scientific">Pseudooceanicola marinus</name>
    <dbReference type="NCBI Taxonomy" id="396013"/>
    <lineage>
        <taxon>Bacteria</taxon>
        <taxon>Pseudomonadati</taxon>
        <taxon>Pseudomonadota</taxon>
        <taxon>Alphaproteobacteria</taxon>
        <taxon>Rhodobacterales</taxon>
        <taxon>Paracoccaceae</taxon>
        <taxon>Pseudooceanicola</taxon>
    </lineage>
</organism>
<feature type="compositionally biased region" description="Polar residues" evidence="1">
    <location>
        <begin position="408"/>
        <end position="417"/>
    </location>
</feature>
<dbReference type="Proteomes" id="UP000193963">
    <property type="component" value="Unassembled WGS sequence"/>
</dbReference>
<feature type="region of interest" description="Disordered" evidence="1">
    <location>
        <begin position="365"/>
        <end position="417"/>
    </location>
</feature>
<gene>
    <name evidence="2" type="ORF">PSM7751_03711</name>
</gene>
<name>A0A1X7A526_9RHOB</name>
<evidence type="ECO:0000256" key="1">
    <source>
        <dbReference type="SAM" id="MobiDB-lite"/>
    </source>
</evidence>
<keyword evidence="3" id="KW-1185">Reference proteome</keyword>
<dbReference type="AlphaFoldDB" id="A0A1X7A526"/>
<dbReference type="EMBL" id="FWFN01000009">
    <property type="protein sequence ID" value="SLN70310.1"/>
    <property type="molecule type" value="Genomic_DNA"/>
</dbReference>
<evidence type="ECO:0000313" key="2">
    <source>
        <dbReference type="EMBL" id="SLN70310.1"/>
    </source>
</evidence>
<dbReference type="InterPro" id="IPR006944">
    <property type="entry name" value="Phage/GTA_portal"/>
</dbReference>
<evidence type="ECO:0000313" key="3">
    <source>
        <dbReference type="Proteomes" id="UP000193963"/>
    </source>
</evidence>
<dbReference type="InterPro" id="IPR006427">
    <property type="entry name" value="Portal_HK97"/>
</dbReference>
<dbReference type="NCBIfam" id="TIGR01537">
    <property type="entry name" value="portal_HK97"/>
    <property type="match status" value="1"/>
</dbReference>
<protein>
    <submittedName>
        <fullName evidence="2">Phage portal protein</fullName>
    </submittedName>
</protein>
<accession>A0A1X7A526</accession>
<sequence>MGLKLFRRDRGDAEARSALGATASAVQGPGYEAIMEIIGGSDLSSAVSFEQAMTLPPVFSAVEFLSSTLAALPVRVMQKGAEVKDHPVAALLGKAASDEATAFDLRKLMHGAQFSRGRGYVQIERDARGDPVNLFPMEYLRTSPRRDRRGRLFYDYSRADGQPITYKASEVFDLAFKRKEDWISSVCPVTACASAIRQGTNAAQYALNTFGRNGIPPYVLEGPHGSGEAAQRAADDVASAARQAAEKGRPVMPIPAGFKLTRLGSDPDKMQLVPTQVFTVQQVARIFNLPPVFLQELSKGTYANTEQQDLHLVKHTLTSRAMQAGQEFSLKLFGRDTDLSVEYDLQAMTRGIFRDRIEAIARAIGSGQMTPNEGRALRGEGPREGGDQLFMQSGTLPITSLPGPSGAAPTNQGEGQQ</sequence>
<reference evidence="2 3" key="1">
    <citation type="submission" date="2017-03" db="EMBL/GenBank/DDBJ databases">
        <authorList>
            <person name="Afonso C.L."/>
            <person name="Miller P.J."/>
            <person name="Scott M.A."/>
            <person name="Spackman E."/>
            <person name="Goraichik I."/>
            <person name="Dimitrov K.M."/>
            <person name="Suarez D.L."/>
            <person name="Swayne D.E."/>
        </authorList>
    </citation>
    <scope>NUCLEOTIDE SEQUENCE [LARGE SCALE GENOMIC DNA]</scope>
    <source>
        <strain evidence="2 3">CECT 7751</strain>
    </source>
</reference>
<feature type="compositionally biased region" description="Basic and acidic residues" evidence="1">
    <location>
        <begin position="375"/>
        <end position="386"/>
    </location>
</feature>
<dbReference type="Pfam" id="PF04860">
    <property type="entry name" value="Phage_portal"/>
    <property type="match status" value="1"/>
</dbReference>
<proteinExistence type="predicted"/>